<dbReference type="GeneTree" id="ENSGT00940000159455"/>
<evidence type="ECO:0000256" key="4">
    <source>
        <dbReference type="ARBA" id="ARBA00024863"/>
    </source>
</evidence>
<dbReference type="Gene3D" id="6.10.250.810">
    <property type="match status" value="1"/>
</dbReference>
<dbReference type="PANTHER" id="PTHR12771:SF16">
    <property type="entry name" value="ENGULFMENT AND CELL MOTILITY PROTEIN 3"/>
    <property type="match status" value="1"/>
</dbReference>
<dbReference type="PROSITE" id="PS51335">
    <property type="entry name" value="ELMO"/>
    <property type="match status" value="1"/>
</dbReference>
<dbReference type="EMBL" id="ABDC03024310">
    <property type="status" value="NOT_ANNOTATED_CDS"/>
    <property type="molecule type" value="Genomic_DNA"/>
</dbReference>
<dbReference type="InterPro" id="IPR050868">
    <property type="entry name" value="ELMO_domain-containing"/>
</dbReference>
<evidence type="ECO:0000256" key="1">
    <source>
        <dbReference type="ARBA" id="ARBA00022703"/>
    </source>
</evidence>
<dbReference type="Gene3D" id="2.30.29.30">
    <property type="entry name" value="Pleckstrin-homology domain (PH domain)/Phosphotyrosine-binding domain (PTB)"/>
    <property type="match status" value="1"/>
</dbReference>
<dbReference type="GO" id="GO:0006915">
    <property type="term" value="P:apoptotic process"/>
    <property type="evidence" value="ECO:0007669"/>
    <property type="project" value="UniProtKB-KW"/>
</dbReference>
<dbReference type="GO" id="GO:0048870">
    <property type="term" value="P:cell motility"/>
    <property type="evidence" value="ECO:0007669"/>
    <property type="project" value="TreeGrafter"/>
</dbReference>
<dbReference type="GO" id="GO:0017124">
    <property type="term" value="F:SH3 domain binding"/>
    <property type="evidence" value="ECO:0007669"/>
    <property type="project" value="UniProtKB-KW"/>
</dbReference>
<gene>
    <name evidence="6" type="primary">ELMO3</name>
</gene>
<evidence type="ECO:0000313" key="6">
    <source>
        <dbReference type="Ensembl" id="ENSMICP00000021791.2"/>
    </source>
</evidence>
<evidence type="ECO:0000256" key="3">
    <source>
        <dbReference type="ARBA" id="ARBA00023036"/>
    </source>
</evidence>
<keyword evidence="3" id="KW-0729">SH3-binding</keyword>
<dbReference type="InterPro" id="IPR001849">
    <property type="entry name" value="PH_domain"/>
</dbReference>
<dbReference type="InterPro" id="IPR016024">
    <property type="entry name" value="ARM-type_fold"/>
</dbReference>
<sequence length="758" mass="85626">MARSWSLDRECRSLHWGLERPPRPQGLQARCCRRPRPGWTMAPPRNVVKIAVQMRDAIPQLIQLDQAKPLAAVLKEVCDAWSLTLPERYALQFADGHRRYITENNRAEIKNGSILCLSTAPDLEAEQLLGGLQSGSREGRREALRRLVLLSSDMTFAREVISRDGLQRLGTIIEDGDDLGEVLALALRTFLELMEHGMVSWETLSIPFVRKVVCYVNMNLMDPSVQPLALRLLESVTLSSPALGQLIKSEVPLDRLLVHLQVMNQQLQTKAMALLTALLQGASPAERKHMLDYLWQRNLRQFIYKNIIHSAAPLGDEMAHHLYVLQSLTLGLLEPRMRTPLDPYSQEQREQLQALRQAAFESEGESLGTGLSADRRRSLCAREFRKLGFSNSNPGQDLERVPPGLLALDNMLYFSRHAPSAYSRVSAGKGGGQQNPHLGRVSVGLAVTIYPILCSPHPSSETAQDFSPMFFGQDQSFHELFCVGIQLLNKTWKEMRATQEDFDKVMQVVREQLARTLALKPSSLELFRTKVNALTYGEVLRLRQTERLHQEGTLAPPILELREKLKPELMGLIRQQRLLRLCEGTLFRKISSRRRQDKLWFCCLSPNHKVLQYGDVEEGADPPTPEALPEQLPVADIRALLTGKDCPHIREKGSGKQNKDLCELAFSVSYDRGEEEAHLNFIAPSKREFHLWTDGLSALLGSPMGSEQTRLDLEQLLTMETKLRLLELENVPIPERPPPIPPPPTNFNFCYDCSIAEP</sequence>
<dbReference type="Pfam" id="PF04727">
    <property type="entry name" value="ELMO_CED12"/>
    <property type="match status" value="1"/>
</dbReference>
<proteinExistence type="predicted"/>
<accession>A0A8C5VN26</accession>
<dbReference type="Ensembl" id="ENSMICT00000039958.2">
    <property type="protein sequence ID" value="ENSMICP00000021791.2"/>
    <property type="gene ID" value="ENSMICG00000007753.3"/>
</dbReference>
<evidence type="ECO:0000313" key="7">
    <source>
        <dbReference type="Proteomes" id="UP000694394"/>
    </source>
</evidence>
<dbReference type="SUPFAM" id="SSF48371">
    <property type="entry name" value="ARM repeat"/>
    <property type="match status" value="1"/>
</dbReference>
<keyword evidence="2" id="KW-0581">Phagocytosis</keyword>
<reference evidence="6" key="3">
    <citation type="submission" date="2025-09" db="UniProtKB">
        <authorList>
            <consortium name="Ensembl"/>
        </authorList>
    </citation>
    <scope>IDENTIFICATION</scope>
</reference>
<reference evidence="6" key="1">
    <citation type="submission" date="2016-12" db="EMBL/GenBank/DDBJ databases">
        <title>Mouse lemur reference genome and diversity panel.</title>
        <authorList>
            <person name="Harris R."/>
            <person name="Larsen P."/>
            <person name="Liu Y."/>
            <person name="Hughes D.S."/>
            <person name="Murali S."/>
            <person name="Raveendran M."/>
            <person name="Korchina V."/>
            <person name="Wang M."/>
            <person name="Jhangiani S."/>
            <person name="Bandaranaike D."/>
            <person name="Bellair M."/>
            <person name="Blankenburg K."/>
            <person name="Chao H."/>
            <person name="Dahdouli M."/>
            <person name="Dinh H."/>
            <person name="Doddapaneni H."/>
            <person name="English A."/>
            <person name="Firestine M."/>
            <person name="Gnanaolivu R."/>
            <person name="Gross S."/>
            <person name="Hernandez B."/>
            <person name="Javaid M."/>
            <person name="Jayaseelan J."/>
            <person name="Jones J."/>
            <person name="Khan Z."/>
            <person name="Kovar C."/>
            <person name="Kurapati P."/>
            <person name="Le B."/>
            <person name="Lee S."/>
            <person name="Li M."/>
            <person name="Mathew T."/>
            <person name="Narasimhan A."/>
            <person name="Ngo D."/>
            <person name="Nguyen L."/>
            <person name="Okwuonu G."/>
            <person name="Ongeri F."/>
            <person name="Osuji N."/>
            <person name="Pu L.-L."/>
            <person name="Puazo M."/>
            <person name="Quiroz J."/>
            <person name="Raj R."/>
            <person name="Rajbhandari K."/>
            <person name="Reid J.G."/>
            <person name="Santibanez J."/>
            <person name="Sexton D."/>
            <person name="Skinner E."/>
            <person name="Vee V."/>
            <person name="Weissenberger G."/>
            <person name="Wu Y."/>
            <person name="Xin Y."/>
            <person name="Han Y."/>
            <person name="Campbell C."/>
            <person name="Brown A."/>
            <person name="Sullivan B."/>
            <person name="Shelton J."/>
            <person name="Brown S."/>
            <person name="Dudchenko O."/>
            <person name="Machol I."/>
            <person name="Durand N."/>
            <person name="Shamim M."/>
            <person name="Lieberman A."/>
            <person name="Muzny D.M."/>
            <person name="Richards S."/>
            <person name="Yoder A."/>
            <person name="Worley K.C."/>
            <person name="Rogers J."/>
            <person name="Gibbs R.A."/>
        </authorList>
    </citation>
    <scope>NUCLEOTIDE SEQUENCE [LARGE SCALE GENOMIC DNA]</scope>
</reference>
<dbReference type="InterPro" id="IPR011989">
    <property type="entry name" value="ARM-like"/>
</dbReference>
<dbReference type="CDD" id="cd13359">
    <property type="entry name" value="PH_ELMO1_CED-12"/>
    <property type="match status" value="1"/>
</dbReference>
<feature type="domain" description="ELMO" evidence="5">
    <location>
        <begin position="347"/>
        <end position="517"/>
    </location>
</feature>
<comment type="function">
    <text evidence="4">Involved in cytoskeletal rearrangements required for phagocytosis of apoptotic cells and cell motility. Acts in association with DOCK1 and CRK. Was initially proposed to be required in complex with DOCK1 to activate Rac Rho small GTPases. May enhance the guanine nucleotide exchange factor (GEF) activity of DOCK1.</text>
</comment>
<dbReference type="PANTHER" id="PTHR12771">
    <property type="entry name" value="ENGULFMENT AND CELL MOTILITY"/>
    <property type="match status" value="1"/>
</dbReference>
<reference evidence="6" key="2">
    <citation type="submission" date="2025-08" db="UniProtKB">
        <authorList>
            <consortium name="Ensembl"/>
        </authorList>
    </citation>
    <scope>IDENTIFICATION</scope>
</reference>
<dbReference type="SUPFAM" id="SSF50729">
    <property type="entry name" value="PH domain-like"/>
    <property type="match status" value="1"/>
</dbReference>
<dbReference type="Proteomes" id="UP000694394">
    <property type="component" value="Chromosome 20"/>
</dbReference>
<dbReference type="Pfam" id="PF16457">
    <property type="entry name" value="PH_12"/>
    <property type="match status" value="1"/>
</dbReference>
<evidence type="ECO:0000259" key="5">
    <source>
        <dbReference type="PROSITE" id="PS51335"/>
    </source>
</evidence>
<evidence type="ECO:0000256" key="2">
    <source>
        <dbReference type="ARBA" id="ARBA00022907"/>
    </source>
</evidence>
<dbReference type="GO" id="GO:0007015">
    <property type="term" value="P:actin filament organization"/>
    <property type="evidence" value="ECO:0007669"/>
    <property type="project" value="TreeGrafter"/>
</dbReference>
<protein>
    <submittedName>
        <fullName evidence="6">Engulfment and cell motility 3</fullName>
    </submittedName>
</protein>
<dbReference type="InterPro" id="IPR024574">
    <property type="entry name" value="ELMO_ARM"/>
</dbReference>
<dbReference type="InterPro" id="IPR006816">
    <property type="entry name" value="ELMO_dom"/>
</dbReference>
<dbReference type="Pfam" id="PF11841">
    <property type="entry name" value="ELMO_ARM"/>
    <property type="match status" value="1"/>
</dbReference>
<keyword evidence="7" id="KW-1185">Reference proteome</keyword>
<keyword evidence="1" id="KW-0053">Apoptosis</keyword>
<dbReference type="InterPro" id="IPR011993">
    <property type="entry name" value="PH-like_dom_sf"/>
</dbReference>
<name>A0A8C5VN26_MICMU</name>
<dbReference type="GO" id="GO:0006909">
    <property type="term" value="P:phagocytosis"/>
    <property type="evidence" value="ECO:0007669"/>
    <property type="project" value="UniProtKB-KW"/>
</dbReference>
<organism evidence="6 7">
    <name type="scientific">Microcebus murinus</name>
    <name type="common">Gray mouse lemur</name>
    <name type="synonym">Lemur murinus</name>
    <dbReference type="NCBI Taxonomy" id="30608"/>
    <lineage>
        <taxon>Eukaryota</taxon>
        <taxon>Metazoa</taxon>
        <taxon>Chordata</taxon>
        <taxon>Craniata</taxon>
        <taxon>Vertebrata</taxon>
        <taxon>Euteleostomi</taxon>
        <taxon>Mammalia</taxon>
        <taxon>Eutheria</taxon>
        <taxon>Euarchontoglires</taxon>
        <taxon>Primates</taxon>
        <taxon>Strepsirrhini</taxon>
        <taxon>Lemuriformes</taxon>
        <taxon>Cheirogaleidae</taxon>
        <taxon>Microcebus</taxon>
    </lineage>
</organism>
<dbReference type="Gene3D" id="1.25.10.10">
    <property type="entry name" value="Leucine-rich Repeat Variant"/>
    <property type="match status" value="1"/>
</dbReference>
<dbReference type="AlphaFoldDB" id="A0A8C5VN26"/>